<evidence type="ECO:0000256" key="1">
    <source>
        <dbReference type="SAM" id="MobiDB-lite"/>
    </source>
</evidence>
<feature type="region of interest" description="Disordered" evidence="1">
    <location>
        <begin position="35"/>
        <end position="77"/>
    </location>
</feature>
<reference evidence="3" key="1">
    <citation type="journal article" date="2011" name="Proc. Natl. Acad. Sci. U.S.A.">
        <title>Obligate biotrophy features unraveled by the genomic analysis of rust fungi.</title>
        <authorList>
            <person name="Duplessis S."/>
            <person name="Cuomo C.A."/>
            <person name="Lin Y.-C."/>
            <person name="Aerts A."/>
            <person name="Tisserant E."/>
            <person name="Veneault-Fourrey C."/>
            <person name="Joly D.L."/>
            <person name="Hacquard S."/>
            <person name="Amselem J."/>
            <person name="Cantarel B.L."/>
            <person name="Chiu R."/>
            <person name="Coutinho P.M."/>
            <person name="Feau N."/>
            <person name="Field M."/>
            <person name="Frey P."/>
            <person name="Gelhaye E."/>
            <person name="Goldberg J."/>
            <person name="Grabherr M.G."/>
            <person name="Kodira C.D."/>
            <person name="Kohler A."/>
            <person name="Kuees U."/>
            <person name="Lindquist E.A."/>
            <person name="Lucas S.M."/>
            <person name="Mago R."/>
            <person name="Mauceli E."/>
            <person name="Morin E."/>
            <person name="Murat C."/>
            <person name="Pangilinan J.L."/>
            <person name="Park R."/>
            <person name="Pearson M."/>
            <person name="Quesneville H."/>
            <person name="Rouhier N."/>
            <person name="Sakthikumar S."/>
            <person name="Salamov A.A."/>
            <person name="Schmutz J."/>
            <person name="Selles B."/>
            <person name="Shapiro H."/>
            <person name="Tanguay P."/>
            <person name="Tuskan G.A."/>
            <person name="Henrissat B."/>
            <person name="Van de Peer Y."/>
            <person name="Rouze P."/>
            <person name="Ellis J.G."/>
            <person name="Dodds P.N."/>
            <person name="Schein J.E."/>
            <person name="Zhong S."/>
            <person name="Hamelin R.C."/>
            <person name="Grigoriev I.V."/>
            <person name="Szabo L.J."/>
            <person name="Martin F."/>
        </authorList>
    </citation>
    <scope>NUCLEOTIDE SEQUENCE [LARGE SCALE GENOMIC DNA]</scope>
    <source>
        <strain evidence="3">98AG31 / pathotype 3-4-7</strain>
    </source>
</reference>
<accession>F4S5M7</accession>
<dbReference type="OrthoDB" id="10456757at2759"/>
<dbReference type="HOGENOM" id="CLU_1768520_0_0_1"/>
<proteinExistence type="predicted"/>
<dbReference type="InParanoid" id="F4S5M7"/>
<dbReference type="VEuPathDB" id="FungiDB:MELLADRAFT_112181"/>
<dbReference type="RefSeq" id="XP_007416679.1">
    <property type="nucleotide sequence ID" value="XM_007416617.1"/>
</dbReference>
<name>F4S5M7_MELLP</name>
<dbReference type="AlphaFoldDB" id="F4S5M7"/>
<dbReference type="KEGG" id="mlr:MELLADRAFT_112181"/>
<organism evidence="3">
    <name type="scientific">Melampsora larici-populina (strain 98AG31 / pathotype 3-4-7)</name>
    <name type="common">Poplar leaf rust fungus</name>
    <dbReference type="NCBI Taxonomy" id="747676"/>
    <lineage>
        <taxon>Eukaryota</taxon>
        <taxon>Fungi</taxon>
        <taxon>Dikarya</taxon>
        <taxon>Basidiomycota</taxon>
        <taxon>Pucciniomycotina</taxon>
        <taxon>Pucciniomycetes</taxon>
        <taxon>Pucciniales</taxon>
        <taxon>Melampsoraceae</taxon>
        <taxon>Melampsora</taxon>
    </lineage>
</organism>
<sequence>MNLLTSRSTPMHIKMRVTNRVRKFFSSTHFNIQVQPKEVSDGSDRPVSPISIATVKSPQEDEVLPSSSEELSTEITTSDKEILSTEITTSDKETQEPEVIGSFSKLLELHGKTLLEAQSSPIDLYPSKRANLPKFSELVWFKTFNFI</sequence>
<dbReference type="EMBL" id="GL883151">
    <property type="protein sequence ID" value="EGG00081.1"/>
    <property type="molecule type" value="Genomic_DNA"/>
</dbReference>
<feature type="compositionally biased region" description="Low complexity" evidence="1">
    <location>
        <begin position="66"/>
        <end position="76"/>
    </location>
</feature>
<keyword evidence="3" id="KW-1185">Reference proteome</keyword>
<evidence type="ECO:0000313" key="2">
    <source>
        <dbReference type="EMBL" id="EGG00081.1"/>
    </source>
</evidence>
<dbReference type="GeneID" id="18924595"/>
<dbReference type="Proteomes" id="UP000001072">
    <property type="component" value="Unassembled WGS sequence"/>
</dbReference>
<evidence type="ECO:0000313" key="3">
    <source>
        <dbReference type="Proteomes" id="UP000001072"/>
    </source>
</evidence>
<gene>
    <name evidence="2" type="ORF">MELLADRAFT_112181</name>
</gene>
<protein>
    <submittedName>
        <fullName evidence="2">Uncharacterized protein</fullName>
    </submittedName>
</protein>